<protein>
    <recommendedName>
        <fullName evidence="6">PHD-type domain-containing protein</fullName>
    </recommendedName>
</protein>
<evidence type="ECO:0000256" key="5">
    <source>
        <dbReference type="SAM" id="SignalP"/>
    </source>
</evidence>
<organism evidence="7 8">
    <name type="scientific">Mytilus edulis</name>
    <name type="common">Blue mussel</name>
    <dbReference type="NCBI Taxonomy" id="6550"/>
    <lineage>
        <taxon>Eukaryota</taxon>
        <taxon>Metazoa</taxon>
        <taxon>Spiralia</taxon>
        <taxon>Lophotrochozoa</taxon>
        <taxon>Mollusca</taxon>
        <taxon>Bivalvia</taxon>
        <taxon>Autobranchia</taxon>
        <taxon>Pteriomorphia</taxon>
        <taxon>Mytilida</taxon>
        <taxon>Mytiloidea</taxon>
        <taxon>Mytilidae</taxon>
        <taxon>Mytilinae</taxon>
        <taxon>Mytilus</taxon>
    </lineage>
</organism>
<name>A0A8S3U3P0_MYTED</name>
<dbReference type="CDD" id="cd15489">
    <property type="entry name" value="PHD_SF"/>
    <property type="match status" value="1"/>
</dbReference>
<evidence type="ECO:0000259" key="6">
    <source>
        <dbReference type="PROSITE" id="PS50016"/>
    </source>
</evidence>
<feature type="chain" id="PRO_5035914428" description="PHD-type domain-containing protein" evidence="5">
    <location>
        <begin position="24"/>
        <end position="657"/>
    </location>
</feature>
<evidence type="ECO:0000313" key="8">
    <source>
        <dbReference type="Proteomes" id="UP000683360"/>
    </source>
</evidence>
<dbReference type="PROSITE" id="PS01359">
    <property type="entry name" value="ZF_PHD_1"/>
    <property type="match status" value="1"/>
</dbReference>
<dbReference type="SUPFAM" id="SSF57903">
    <property type="entry name" value="FYVE/PHD zinc finger"/>
    <property type="match status" value="1"/>
</dbReference>
<dbReference type="Gene3D" id="3.30.40.10">
    <property type="entry name" value="Zinc/RING finger domain, C3HC4 (zinc finger)"/>
    <property type="match status" value="1"/>
</dbReference>
<evidence type="ECO:0000256" key="2">
    <source>
        <dbReference type="ARBA" id="ARBA00022771"/>
    </source>
</evidence>
<keyword evidence="5" id="KW-0732">Signal</keyword>
<dbReference type="InterPro" id="IPR019786">
    <property type="entry name" value="Zinc_finger_PHD-type_CS"/>
</dbReference>
<reference evidence="7" key="1">
    <citation type="submission" date="2021-03" db="EMBL/GenBank/DDBJ databases">
        <authorList>
            <person name="Bekaert M."/>
        </authorList>
    </citation>
    <scope>NUCLEOTIDE SEQUENCE</scope>
</reference>
<dbReference type="EMBL" id="CAJPWZ010002549">
    <property type="protein sequence ID" value="CAG2240113.1"/>
    <property type="molecule type" value="Genomic_DNA"/>
</dbReference>
<evidence type="ECO:0000256" key="4">
    <source>
        <dbReference type="PROSITE-ProRule" id="PRU00146"/>
    </source>
</evidence>
<keyword evidence="3" id="KW-0862">Zinc</keyword>
<dbReference type="Gene3D" id="3.60.10.10">
    <property type="entry name" value="Endonuclease/exonuclease/phosphatase"/>
    <property type="match status" value="1"/>
</dbReference>
<comment type="caution">
    <text evidence="7">The sequence shown here is derived from an EMBL/GenBank/DDBJ whole genome shotgun (WGS) entry which is preliminary data.</text>
</comment>
<gene>
    <name evidence="7" type="ORF">MEDL_52429</name>
</gene>
<evidence type="ECO:0000313" key="7">
    <source>
        <dbReference type="EMBL" id="CAG2240113.1"/>
    </source>
</evidence>
<feature type="signal peptide" evidence="5">
    <location>
        <begin position="1"/>
        <end position="23"/>
    </location>
</feature>
<keyword evidence="1" id="KW-0479">Metal-binding</keyword>
<dbReference type="SMART" id="SM00249">
    <property type="entry name" value="PHD"/>
    <property type="match status" value="1"/>
</dbReference>
<dbReference type="InterPro" id="IPR013083">
    <property type="entry name" value="Znf_RING/FYVE/PHD"/>
</dbReference>
<dbReference type="InterPro" id="IPR001965">
    <property type="entry name" value="Znf_PHD"/>
</dbReference>
<evidence type="ECO:0000256" key="3">
    <source>
        <dbReference type="ARBA" id="ARBA00022833"/>
    </source>
</evidence>
<accession>A0A8S3U3P0</accession>
<dbReference type="OrthoDB" id="6142893at2759"/>
<dbReference type="GO" id="GO:0008270">
    <property type="term" value="F:zinc ion binding"/>
    <property type="evidence" value="ECO:0007669"/>
    <property type="project" value="UniProtKB-KW"/>
</dbReference>
<keyword evidence="8" id="KW-1185">Reference proteome</keyword>
<sequence length="657" mass="74685">MAAGVGGVLTALTIFTIFNRLLASPTEPVNTNIEYNIEDLGFYAARSIQTYLHRELLIDLLHPRVQIKQARHTCYKNKELTTNCKYTTSICIRLLLLSGDVSLNPGPVKFPCGTCEKGVRKNQRAIQCDDCNVWFHLKCIDLPLNEYELLGSTTDSWFCKICYLPDFSDSYFIDFNEESNAPNDSLSSNSTSGVNKLLFQDLRETRRLHPKNFIAAYVNINSLRYKFDEVKELLTDNIVDLLMIAESKLDNTFQDNLFQVEGYKLQRRDRNQYGGGLLTLIKSDFPSSRKQCFESDILENICYEIYINDAKWLIMGAYKPPSMKNDDFIENFTKSLDKCFVSYDNIIIFGDLNFDMLSAEKSQTLHDICDIFNLSQLVKGPTCFKKGCNPSLVDVIITNKKNLCFKTINSPNGVSDCHNIISTVVKGNLPAQKRRDDLCESSTTTTFKKQAGEKKRISKLTDQLVWIGRIKERDDKVYKSNKCKEDLSLTSIVNKIAGIEGQTKCIVLNTSFPTYSSGVFGIDDCHNKHPYLCYHKKSVSSAVRYNNVSLLSNSATYFETVDLPDETECDKQCQYWYRCVGFLYNLQNNSCQKIIDSSENFDALPVFNVYDDPDSFNVFEVKSGKRAFLEILQIANSRSNETSTVFSCIPTETTTDG</sequence>
<dbReference type="AlphaFoldDB" id="A0A8S3U3P0"/>
<dbReference type="InterPro" id="IPR011011">
    <property type="entry name" value="Znf_FYVE_PHD"/>
</dbReference>
<dbReference type="SUPFAM" id="SSF56219">
    <property type="entry name" value="DNase I-like"/>
    <property type="match status" value="1"/>
</dbReference>
<evidence type="ECO:0000256" key="1">
    <source>
        <dbReference type="ARBA" id="ARBA00022723"/>
    </source>
</evidence>
<proteinExistence type="predicted"/>
<dbReference type="PROSITE" id="PS50016">
    <property type="entry name" value="ZF_PHD_2"/>
    <property type="match status" value="1"/>
</dbReference>
<feature type="domain" description="PHD-type" evidence="6">
    <location>
        <begin position="109"/>
        <end position="165"/>
    </location>
</feature>
<dbReference type="Pfam" id="PF00628">
    <property type="entry name" value="PHD"/>
    <property type="match status" value="1"/>
</dbReference>
<dbReference type="InterPro" id="IPR019787">
    <property type="entry name" value="Znf_PHD-finger"/>
</dbReference>
<dbReference type="InterPro" id="IPR036691">
    <property type="entry name" value="Endo/exonu/phosph_ase_sf"/>
</dbReference>
<keyword evidence="2 4" id="KW-0863">Zinc-finger</keyword>
<dbReference type="PANTHER" id="PTHR33776">
    <property type="entry name" value="ENDO/EXONUCLEASE/PHOSPHATASE DOMAIN-CONTAINING PROTEIN"/>
    <property type="match status" value="1"/>
</dbReference>
<dbReference type="Proteomes" id="UP000683360">
    <property type="component" value="Unassembled WGS sequence"/>
</dbReference>
<dbReference type="PANTHER" id="PTHR33776:SF3">
    <property type="entry name" value="PHD-TYPE DOMAIN-CONTAINING PROTEIN"/>
    <property type="match status" value="1"/>
</dbReference>